<feature type="region of interest" description="Disordered" evidence="4">
    <location>
        <begin position="1"/>
        <end position="80"/>
    </location>
</feature>
<evidence type="ECO:0000256" key="3">
    <source>
        <dbReference type="ARBA" id="ARBA00022729"/>
    </source>
</evidence>
<dbReference type="PROSITE" id="PS50184">
    <property type="entry name" value="VWFC_2"/>
    <property type="match status" value="1"/>
</dbReference>
<accession>A0A8J5JWB3</accession>
<dbReference type="PANTHER" id="PTHR46698">
    <property type="entry name" value="CROSSVEINLESS 2"/>
    <property type="match status" value="1"/>
</dbReference>
<comment type="caution">
    <text evidence="6">The sequence shown here is derived from an EMBL/GenBank/DDBJ whole genome shotgun (WGS) entry which is preliminary data.</text>
</comment>
<dbReference type="GO" id="GO:0005576">
    <property type="term" value="C:extracellular region"/>
    <property type="evidence" value="ECO:0007669"/>
    <property type="project" value="UniProtKB-SubCell"/>
</dbReference>
<proteinExistence type="predicted"/>
<dbReference type="InterPro" id="IPR001007">
    <property type="entry name" value="VWF_dom"/>
</dbReference>
<feature type="compositionally biased region" description="Polar residues" evidence="4">
    <location>
        <begin position="116"/>
        <end position="126"/>
    </location>
</feature>
<evidence type="ECO:0000313" key="7">
    <source>
        <dbReference type="Proteomes" id="UP000747542"/>
    </source>
</evidence>
<dbReference type="PANTHER" id="PTHR46698:SF3">
    <property type="entry name" value="TENECTIN ISOFORM 1-RELATED"/>
    <property type="match status" value="1"/>
</dbReference>
<organism evidence="6 7">
    <name type="scientific">Homarus americanus</name>
    <name type="common">American lobster</name>
    <dbReference type="NCBI Taxonomy" id="6706"/>
    <lineage>
        <taxon>Eukaryota</taxon>
        <taxon>Metazoa</taxon>
        <taxon>Ecdysozoa</taxon>
        <taxon>Arthropoda</taxon>
        <taxon>Crustacea</taxon>
        <taxon>Multicrustacea</taxon>
        <taxon>Malacostraca</taxon>
        <taxon>Eumalacostraca</taxon>
        <taxon>Eucarida</taxon>
        <taxon>Decapoda</taxon>
        <taxon>Pleocyemata</taxon>
        <taxon>Astacidea</taxon>
        <taxon>Nephropoidea</taxon>
        <taxon>Nephropidae</taxon>
        <taxon>Homarus</taxon>
    </lineage>
</organism>
<keyword evidence="7" id="KW-1185">Reference proteome</keyword>
<dbReference type="AlphaFoldDB" id="A0A8J5JWB3"/>
<evidence type="ECO:0000313" key="6">
    <source>
        <dbReference type="EMBL" id="KAG7165722.1"/>
    </source>
</evidence>
<dbReference type="Gene3D" id="6.20.200.20">
    <property type="match status" value="1"/>
</dbReference>
<feature type="compositionally biased region" description="Polar residues" evidence="4">
    <location>
        <begin position="15"/>
        <end position="33"/>
    </location>
</feature>
<feature type="non-terminal residue" evidence="6">
    <location>
        <position position="351"/>
    </location>
</feature>
<name>A0A8J5JWB3_HOMAM</name>
<comment type="subcellular location">
    <subcellularLocation>
        <location evidence="1">Secreted</location>
    </subcellularLocation>
</comment>
<protein>
    <submittedName>
        <fullName evidence="6">Putative Titin-like 29</fullName>
    </submittedName>
</protein>
<sequence length="351" mass="36797">EGVTTSPAVTPEEGVTTSSAVTPEEGVTTSSAVTPEEGVTISSAVTPEEGVTTSPPEEGVTTSPAVTVTESSGKTSVSTESTIAGYVTEATVAVTTADDVDDTESTRETVALPDVSLSTEKPGTTETADKEPGTLVETEEPKAPEDGAGTDSSITSSISTSSTEAAVTQGLVTGFDHQFPIYPGALTTTQAPWTPSTTTEILYGPGACLFDGKVYVSAQQIPRDDPCDFCFCFRGDIICLQQSCPSPIPGCYEEAIAGFCCPRYECPVPHAVVNITTTTTPIPTYPPVQTIQEVVMCEIGDRYYHSGEMVEEASGPCLECRCGNDGMMECDPKECQAEPMLRKILGSKYGR</sequence>
<gene>
    <name evidence="6" type="primary">Tnt-L29</name>
    <name evidence="6" type="ORF">Hamer_G020403</name>
</gene>
<dbReference type="EMBL" id="JAHLQT010023767">
    <property type="protein sequence ID" value="KAG7165722.1"/>
    <property type="molecule type" value="Genomic_DNA"/>
</dbReference>
<keyword evidence="3" id="KW-0732">Signal</keyword>
<evidence type="ECO:0000256" key="1">
    <source>
        <dbReference type="ARBA" id="ARBA00004613"/>
    </source>
</evidence>
<dbReference type="SUPFAM" id="SSF57603">
    <property type="entry name" value="FnI-like domain"/>
    <property type="match status" value="2"/>
</dbReference>
<feature type="compositionally biased region" description="Polar residues" evidence="4">
    <location>
        <begin position="40"/>
        <end position="80"/>
    </location>
</feature>
<dbReference type="InterPro" id="IPR052424">
    <property type="entry name" value="Kielin_Chordin-BMP_Reg"/>
</dbReference>
<feature type="domain" description="VWFC" evidence="5">
    <location>
        <begin position="206"/>
        <end position="267"/>
    </location>
</feature>
<feature type="region of interest" description="Disordered" evidence="4">
    <location>
        <begin position="97"/>
        <end position="160"/>
    </location>
</feature>
<evidence type="ECO:0000256" key="2">
    <source>
        <dbReference type="ARBA" id="ARBA00022525"/>
    </source>
</evidence>
<dbReference type="Proteomes" id="UP000747542">
    <property type="component" value="Unassembled WGS sequence"/>
</dbReference>
<reference evidence="6" key="1">
    <citation type="journal article" date="2021" name="Sci. Adv.">
        <title>The American lobster genome reveals insights on longevity, neural, and immune adaptations.</title>
        <authorList>
            <person name="Polinski J.M."/>
            <person name="Zimin A.V."/>
            <person name="Clark K.F."/>
            <person name="Kohn A.B."/>
            <person name="Sadowski N."/>
            <person name="Timp W."/>
            <person name="Ptitsyn A."/>
            <person name="Khanna P."/>
            <person name="Romanova D.Y."/>
            <person name="Williams P."/>
            <person name="Greenwood S.J."/>
            <person name="Moroz L.L."/>
            <person name="Walt D.R."/>
            <person name="Bodnar A.G."/>
        </authorList>
    </citation>
    <scope>NUCLEOTIDE SEQUENCE</scope>
    <source>
        <strain evidence="6">GMGI-L3</strain>
    </source>
</reference>
<keyword evidence="2" id="KW-0964">Secreted</keyword>
<evidence type="ECO:0000259" key="5">
    <source>
        <dbReference type="PROSITE" id="PS50184"/>
    </source>
</evidence>
<evidence type="ECO:0000256" key="4">
    <source>
        <dbReference type="SAM" id="MobiDB-lite"/>
    </source>
</evidence>